<keyword evidence="1" id="KW-0472">Membrane</keyword>
<dbReference type="Pfam" id="PF10011">
    <property type="entry name" value="DUF2254"/>
    <property type="match status" value="1"/>
</dbReference>
<gene>
    <name evidence="2" type="ORF">ACFSCT_13200</name>
</gene>
<keyword evidence="1" id="KW-0812">Transmembrane</keyword>
<accession>A0ABW4R9S5</accession>
<keyword evidence="3" id="KW-1185">Reference proteome</keyword>
<sequence>MARNSEDKKGRLTGRLLYTLREVWREMWVRVWLFSLAGLLMAIIPSAFGNLLPNNLPIELASGAVDDLLQIVASSMLTVTTFSMSIIVSTFAGATSNATPRAIRLLATDSAAQLAVSIFIGSFLFSIVGIIGLSAGYYKGSARTLLFFCALGDIVLIIWALLRWVDRLNDFGRISDIVARIEKAATAAARVLNDHPTLGANPLPANLPSDAPELIAEESGYVCHIDMNVLDDLAKELDLTIEILRMPGKYVHETEPLLRLSAPVSEEAAETLRGAFTLGVQRSFDQDPDYGLVVLSEVASRALSPAVNDPGTAIEVLRAGTRIMRELQAPNDVAGEPEPICTHVHAPTLDLAQLYRDFYSPIARDGAGLYEVQETLQDCLRSLTRLPGGEWALREAERARVRAREALTQPWERDLIG</sequence>
<dbReference type="EMBL" id="JBHUEN010000043">
    <property type="protein sequence ID" value="MFD1882674.1"/>
    <property type="molecule type" value="Genomic_DNA"/>
</dbReference>
<feature type="transmembrane region" description="Helical" evidence="1">
    <location>
        <begin position="68"/>
        <end position="93"/>
    </location>
</feature>
<feature type="transmembrane region" description="Helical" evidence="1">
    <location>
        <begin position="114"/>
        <end position="138"/>
    </location>
</feature>
<evidence type="ECO:0000313" key="3">
    <source>
        <dbReference type="Proteomes" id="UP001597213"/>
    </source>
</evidence>
<feature type="transmembrane region" description="Helical" evidence="1">
    <location>
        <begin position="144"/>
        <end position="165"/>
    </location>
</feature>
<evidence type="ECO:0000313" key="2">
    <source>
        <dbReference type="EMBL" id="MFD1882674.1"/>
    </source>
</evidence>
<proteinExistence type="predicted"/>
<dbReference type="Proteomes" id="UP001597213">
    <property type="component" value="Unassembled WGS sequence"/>
</dbReference>
<reference evidence="3" key="1">
    <citation type="journal article" date="2019" name="Int. J. Syst. Evol. Microbiol.">
        <title>The Global Catalogue of Microorganisms (GCM) 10K type strain sequencing project: providing services to taxonomists for standard genome sequencing and annotation.</title>
        <authorList>
            <consortium name="The Broad Institute Genomics Platform"/>
            <consortium name="The Broad Institute Genome Sequencing Center for Infectious Disease"/>
            <person name="Wu L."/>
            <person name="Ma J."/>
        </authorList>
    </citation>
    <scope>NUCLEOTIDE SEQUENCE [LARGE SCALE GENOMIC DNA]</scope>
    <source>
        <strain evidence="3">CCUG 56029</strain>
    </source>
</reference>
<keyword evidence="1" id="KW-1133">Transmembrane helix</keyword>
<evidence type="ECO:0000256" key="1">
    <source>
        <dbReference type="SAM" id="Phobius"/>
    </source>
</evidence>
<feature type="transmembrane region" description="Helical" evidence="1">
    <location>
        <begin position="27"/>
        <end position="48"/>
    </location>
</feature>
<name>A0ABW4R9S5_9RHOB</name>
<organism evidence="2 3">
    <name type="scientific">Paracoccus pacificus</name>
    <dbReference type="NCBI Taxonomy" id="1463598"/>
    <lineage>
        <taxon>Bacteria</taxon>
        <taxon>Pseudomonadati</taxon>
        <taxon>Pseudomonadota</taxon>
        <taxon>Alphaproteobacteria</taxon>
        <taxon>Rhodobacterales</taxon>
        <taxon>Paracoccaceae</taxon>
        <taxon>Paracoccus</taxon>
    </lineage>
</organism>
<dbReference type="InterPro" id="IPR018723">
    <property type="entry name" value="DUF2254_membrane"/>
</dbReference>
<dbReference type="RefSeq" id="WP_379143437.1">
    <property type="nucleotide sequence ID" value="NZ_JBHUEN010000043.1"/>
</dbReference>
<comment type="caution">
    <text evidence="2">The sequence shown here is derived from an EMBL/GenBank/DDBJ whole genome shotgun (WGS) entry which is preliminary data.</text>
</comment>
<protein>
    <submittedName>
        <fullName evidence="2">DUF2254 domain-containing protein</fullName>
    </submittedName>
</protein>